<gene>
    <name evidence="7" type="ORF">g.8174</name>
</gene>
<comment type="pathway">
    <text evidence="1">Amino-acid degradation; L-proline degradation into L-glutamate; L-glutamate from L-proline: step 1/2.</text>
</comment>
<comment type="function">
    <text evidence="5">Converts proline to delta-1-pyrroline-5-carboxylate.</text>
</comment>
<keyword evidence="5" id="KW-0285">Flavoprotein</keyword>
<keyword evidence="5" id="KW-0274">FAD</keyword>
<evidence type="ECO:0000256" key="4">
    <source>
        <dbReference type="ARBA" id="ARBA00023062"/>
    </source>
</evidence>
<evidence type="ECO:0000256" key="5">
    <source>
        <dbReference type="RuleBase" id="RU364054"/>
    </source>
</evidence>
<dbReference type="GO" id="GO:0005739">
    <property type="term" value="C:mitochondrion"/>
    <property type="evidence" value="ECO:0007669"/>
    <property type="project" value="TreeGrafter"/>
</dbReference>
<keyword evidence="3 5" id="KW-0560">Oxidoreductase</keyword>
<evidence type="ECO:0000256" key="3">
    <source>
        <dbReference type="ARBA" id="ARBA00023002"/>
    </source>
</evidence>
<dbReference type="AlphaFoldDB" id="A0A1B6DW19"/>
<dbReference type="PANTHER" id="PTHR13914">
    <property type="entry name" value="PROLINE OXIDASE"/>
    <property type="match status" value="1"/>
</dbReference>
<dbReference type="Pfam" id="PF01619">
    <property type="entry name" value="Pro_dh"/>
    <property type="match status" value="1"/>
</dbReference>
<keyword evidence="4 5" id="KW-0642">Proline metabolism</keyword>
<dbReference type="InterPro" id="IPR029041">
    <property type="entry name" value="FAD-linked_oxidoreductase-like"/>
</dbReference>
<evidence type="ECO:0000313" key="7">
    <source>
        <dbReference type="EMBL" id="JAS29829.1"/>
    </source>
</evidence>
<dbReference type="EMBL" id="GEDC01007469">
    <property type="protein sequence ID" value="JAS29829.1"/>
    <property type="molecule type" value="Transcribed_RNA"/>
</dbReference>
<dbReference type="Gene3D" id="3.20.20.220">
    <property type="match status" value="2"/>
</dbReference>
<evidence type="ECO:0000256" key="2">
    <source>
        <dbReference type="ARBA" id="ARBA00005869"/>
    </source>
</evidence>
<dbReference type="GO" id="GO:0004657">
    <property type="term" value="F:proline dehydrogenase activity"/>
    <property type="evidence" value="ECO:0007669"/>
    <property type="project" value="UniProtKB-EC"/>
</dbReference>
<comment type="similarity">
    <text evidence="2 5">Belongs to the proline oxidase family.</text>
</comment>
<dbReference type="InterPro" id="IPR015659">
    <property type="entry name" value="Proline_oxidase"/>
</dbReference>
<reference evidence="7" key="1">
    <citation type="submission" date="2015-12" db="EMBL/GenBank/DDBJ databases">
        <title>De novo transcriptome assembly of four potential Pierce s Disease insect vectors from Arizona vineyards.</title>
        <authorList>
            <person name="Tassone E.E."/>
        </authorList>
    </citation>
    <scope>NUCLEOTIDE SEQUENCE</scope>
</reference>
<proteinExistence type="inferred from homology"/>
<dbReference type="SUPFAM" id="SSF51730">
    <property type="entry name" value="FAD-linked oxidoreductase"/>
    <property type="match status" value="1"/>
</dbReference>
<sequence length="555" mass="64363">MKSIFFKRYIQFGGIKKFSNKKNTKEPISKNIKNTPALTFNDHKSAFKMLTFFEVVRGSIVHSLSSYPGFIQYSFPLMKIGQKVFGKYILEFAMKMTFYGQFVAGENLEDVKPLLKRLKSVGVNSILDYCVEHDIDTDDKDTTKEIKKEYDVSTRFTIRRARTAFYLNEAKCERNVEVFQKTIYALSEMKLERGILAVKMTSLGRPEMLLQLSEVIMQGREFATQILGIKSHKNVIEYNLTEEILLTRLSEMGIKDGISFMKNVVKDDHGVIHLFPWNGIINGDIELSECFRIPSLKEKRMVRLLSQFSSREEEMFKNLIRRLNIVISTAIANKVIVTIDAEQSYFQPAINRITMELMNIFNKSSICVMNTYQCYLKNSFEEIQSDLLISRRQNFAFASKLVRGAYMDQERFRANELKYKDPIHSTFEGTTNMLNQVIKKCLNEIKEIKTNNIFIMVASHNEDTINFAINEMLKLNIAPSDNVIGFGQLLGMKDYITFPLASKGYIVYKYVPYGPISDVIPYLARRVEENRGEIFKGTKDSDLYRKELKRRILRQ</sequence>
<dbReference type="PANTHER" id="PTHR13914:SF0">
    <property type="entry name" value="PROLINE DEHYDROGENASE 1, MITOCHONDRIAL"/>
    <property type="match status" value="1"/>
</dbReference>
<comment type="cofactor">
    <cofactor evidence="5">
        <name>FAD</name>
        <dbReference type="ChEBI" id="CHEBI:57692"/>
    </cofactor>
</comment>
<comment type="catalytic activity">
    <reaction evidence="5">
        <text>L-proline + a quinone = (S)-1-pyrroline-5-carboxylate + a quinol + H(+)</text>
        <dbReference type="Rhea" id="RHEA:23784"/>
        <dbReference type="ChEBI" id="CHEBI:15378"/>
        <dbReference type="ChEBI" id="CHEBI:17388"/>
        <dbReference type="ChEBI" id="CHEBI:24646"/>
        <dbReference type="ChEBI" id="CHEBI:60039"/>
        <dbReference type="ChEBI" id="CHEBI:132124"/>
        <dbReference type="EC" id="1.5.5.2"/>
    </reaction>
</comment>
<dbReference type="GO" id="GO:0010133">
    <property type="term" value="P:L-proline catabolic process to L-glutamate"/>
    <property type="evidence" value="ECO:0007669"/>
    <property type="project" value="TreeGrafter"/>
</dbReference>
<organism evidence="7">
    <name type="scientific">Clastoptera arizonana</name>
    <name type="common">Arizona spittle bug</name>
    <dbReference type="NCBI Taxonomy" id="38151"/>
    <lineage>
        <taxon>Eukaryota</taxon>
        <taxon>Metazoa</taxon>
        <taxon>Ecdysozoa</taxon>
        <taxon>Arthropoda</taxon>
        <taxon>Hexapoda</taxon>
        <taxon>Insecta</taxon>
        <taxon>Pterygota</taxon>
        <taxon>Neoptera</taxon>
        <taxon>Paraneoptera</taxon>
        <taxon>Hemiptera</taxon>
        <taxon>Auchenorrhyncha</taxon>
        <taxon>Cercopoidea</taxon>
        <taxon>Clastopteridae</taxon>
        <taxon>Clastoptera</taxon>
    </lineage>
</organism>
<dbReference type="EC" id="1.5.5.2" evidence="5"/>
<feature type="domain" description="Proline dehydrogenase" evidence="6">
    <location>
        <begin position="212"/>
        <end position="532"/>
    </location>
</feature>
<accession>A0A1B6DW19</accession>
<protein>
    <recommendedName>
        <fullName evidence="5">Proline dehydrogenase</fullName>
        <ecNumber evidence="5">1.5.5.2</ecNumber>
    </recommendedName>
</protein>
<evidence type="ECO:0000256" key="1">
    <source>
        <dbReference type="ARBA" id="ARBA00004739"/>
    </source>
</evidence>
<dbReference type="GO" id="GO:0071949">
    <property type="term" value="F:FAD binding"/>
    <property type="evidence" value="ECO:0007669"/>
    <property type="project" value="TreeGrafter"/>
</dbReference>
<name>A0A1B6DW19_9HEMI</name>
<evidence type="ECO:0000259" key="6">
    <source>
        <dbReference type="Pfam" id="PF01619"/>
    </source>
</evidence>
<dbReference type="InterPro" id="IPR002872">
    <property type="entry name" value="Proline_DH_dom"/>
</dbReference>